<feature type="transmembrane region" description="Helical" evidence="6">
    <location>
        <begin position="262"/>
        <end position="286"/>
    </location>
</feature>
<dbReference type="Proteomes" id="UP001519272">
    <property type="component" value="Unassembled WGS sequence"/>
</dbReference>
<dbReference type="InterPro" id="IPR038766">
    <property type="entry name" value="Membrane_comp_ABC_pdt"/>
</dbReference>
<organism evidence="9 10">
    <name type="scientific">Paenibacillus turicensis</name>
    <dbReference type="NCBI Taxonomy" id="160487"/>
    <lineage>
        <taxon>Bacteria</taxon>
        <taxon>Bacillati</taxon>
        <taxon>Bacillota</taxon>
        <taxon>Bacilli</taxon>
        <taxon>Bacillales</taxon>
        <taxon>Paenibacillaceae</taxon>
        <taxon>Paenibacillus</taxon>
    </lineage>
</organism>
<feature type="transmembrane region" description="Helical" evidence="6">
    <location>
        <begin position="361"/>
        <end position="382"/>
    </location>
</feature>
<feature type="transmembrane region" description="Helical" evidence="6">
    <location>
        <begin position="725"/>
        <end position="749"/>
    </location>
</feature>
<accession>A0ABS4FLF6</accession>
<dbReference type="InterPro" id="IPR003838">
    <property type="entry name" value="ABC3_permease_C"/>
</dbReference>
<feature type="domain" description="MacB-like periplasmic core" evidence="8">
    <location>
        <begin position="451"/>
        <end position="650"/>
    </location>
</feature>
<feature type="transmembrane region" description="Helical" evidence="6">
    <location>
        <begin position="21"/>
        <end position="41"/>
    </location>
</feature>
<gene>
    <name evidence="9" type="ORF">J2Z32_000022</name>
</gene>
<dbReference type="Pfam" id="PF12704">
    <property type="entry name" value="MacB_PCD"/>
    <property type="match status" value="1"/>
</dbReference>
<proteinExistence type="predicted"/>
<evidence type="ECO:0000313" key="10">
    <source>
        <dbReference type="Proteomes" id="UP001519272"/>
    </source>
</evidence>
<dbReference type="Pfam" id="PF02687">
    <property type="entry name" value="FtsX"/>
    <property type="match status" value="2"/>
</dbReference>
<reference evidence="9 10" key="1">
    <citation type="submission" date="2021-03" db="EMBL/GenBank/DDBJ databases">
        <title>Genomic Encyclopedia of Type Strains, Phase IV (KMG-IV): sequencing the most valuable type-strain genomes for metagenomic binning, comparative biology and taxonomic classification.</title>
        <authorList>
            <person name="Goeker M."/>
        </authorList>
    </citation>
    <scope>NUCLEOTIDE SEQUENCE [LARGE SCALE GENOMIC DNA]</scope>
    <source>
        <strain evidence="9 10">DSM 14349</strain>
    </source>
</reference>
<evidence type="ECO:0000313" key="9">
    <source>
        <dbReference type="EMBL" id="MBP1903410.1"/>
    </source>
</evidence>
<evidence type="ECO:0000256" key="2">
    <source>
        <dbReference type="ARBA" id="ARBA00022475"/>
    </source>
</evidence>
<name>A0ABS4FLF6_9BACL</name>
<keyword evidence="4 6" id="KW-1133">Transmembrane helix</keyword>
<dbReference type="PANTHER" id="PTHR30287">
    <property type="entry name" value="MEMBRANE COMPONENT OF PREDICTED ABC SUPERFAMILY METABOLITE UPTAKE TRANSPORTER"/>
    <property type="match status" value="1"/>
</dbReference>
<evidence type="ECO:0000256" key="5">
    <source>
        <dbReference type="ARBA" id="ARBA00023136"/>
    </source>
</evidence>
<protein>
    <submittedName>
        <fullName evidence="9">ABC transport system permease protein</fullName>
    </submittedName>
</protein>
<feature type="transmembrane region" description="Helical" evidence="6">
    <location>
        <begin position="769"/>
        <end position="792"/>
    </location>
</feature>
<evidence type="ECO:0000256" key="1">
    <source>
        <dbReference type="ARBA" id="ARBA00004651"/>
    </source>
</evidence>
<feature type="transmembrane region" description="Helical" evidence="6">
    <location>
        <begin position="442"/>
        <end position="462"/>
    </location>
</feature>
<keyword evidence="5 6" id="KW-0472">Membrane</keyword>
<feature type="transmembrane region" description="Helical" evidence="6">
    <location>
        <begin position="318"/>
        <end position="341"/>
    </location>
</feature>
<keyword evidence="10" id="KW-1185">Reference proteome</keyword>
<evidence type="ECO:0000256" key="6">
    <source>
        <dbReference type="SAM" id="Phobius"/>
    </source>
</evidence>
<keyword evidence="2" id="KW-1003">Cell membrane</keyword>
<feature type="domain" description="ABC3 transporter permease C-terminal" evidence="7">
    <location>
        <begin position="682"/>
        <end position="802"/>
    </location>
</feature>
<comment type="caution">
    <text evidence="9">The sequence shown here is derived from an EMBL/GenBank/DDBJ whole genome shotgun (WGS) entry which is preliminary data.</text>
</comment>
<evidence type="ECO:0000256" key="3">
    <source>
        <dbReference type="ARBA" id="ARBA00022692"/>
    </source>
</evidence>
<dbReference type="InterPro" id="IPR025857">
    <property type="entry name" value="MacB_PCD"/>
</dbReference>
<evidence type="ECO:0000256" key="4">
    <source>
        <dbReference type="ARBA" id="ARBA00022989"/>
    </source>
</evidence>
<feature type="domain" description="ABC3 transporter permease C-terminal" evidence="7">
    <location>
        <begin position="268"/>
        <end position="379"/>
    </location>
</feature>
<keyword evidence="3 6" id="KW-0812">Transmembrane</keyword>
<dbReference type="RefSeq" id="WP_210087127.1">
    <property type="nucleotide sequence ID" value="NZ_JAGGKG010000001.1"/>
</dbReference>
<dbReference type="PANTHER" id="PTHR30287:SF2">
    <property type="entry name" value="BLL1001 PROTEIN"/>
    <property type="match status" value="1"/>
</dbReference>
<comment type="subcellular location">
    <subcellularLocation>
        <location evidence="1">Cell membrane</location>
        <topology evidence="1">Multi-pass membrane protein</topology>
    </subcellularLocation>
</comment>
<evidence type="ECO:0000259" key="8">
    <source>
        <dbReference type="Pfam" id="PF12704"/>
    </source>
</evidence>
<sequence>MYAVYSLCLANFRKKKIHNGLIGLLIFLSTLLLATSVTVILNTNNLFSDMHNRTRGSHEMLTLGGQLHNPQKVLGWWDNQEGVTTSQLIPFRALSGMTVKGSKLTSEGLSSLTVYMMDTPTRPYTVDELVFAQGHESVNPEKGSIWLPTSIAYLYDISVGDTLGFTIGEKKIELQVSAVVVDMPFGAPFPTSVRIWMNQQDYIEQFHNTQGKDEYMLGLRFDDYTLSVSYWEKFEQDMGVPYLESKMNFESMSSFYLIMNKVIGFIMIFLGIVMMLVALFTIGFTISDDILSNYKKIGVLKAIGLSSRRLMAVYLSQYAWIAIIAIIPGIVVSQWISKIIIESTLSSLKTGAMVTTLEGNLIAVAVGMVVLTLVLFCVLFYANKARLVQPMQAIRYGMSESDNSALTKRLAGKKNKIISFQRAPLILVIGLRNILKNRKASILMVILATIVSAVLVLGFVLLHSISAIKQTSPLWGYDSSDIVLQITDKGAFSRTEFDQALFSDSRIKSIGWAGYVNGVVSRERKLDSEPLHGQSMNFQIDILDGSYEDAGFTTIKGKNPRNRNEIAIGFNVAKQLNKDVGDVIEVYIEGYKQTLTVTGIYQSISNMSYSARIAVDVIKVIHPDYNRFILAYIRLQDHQDIENVINEINTKYKGSASAVPQQTLLEAAYKQAFAALILPMSIMGLLFTGVIIIIVFSISRINIRKESKTYGIYKSLGLTSTKIRLSVTLGIVGLSTIGAVVGIIVGVYLLPIILGSILNYYGIAEIPLILNWLGIIAFASVTLISAGLGSWASSRVVAKASPQILVIE</sequence>
<dbReference type="EMBL" id="JAGGKG010000001">
    <property type="protein sequence ID" value="MBP1903410.1"/>
    <property type="molecule type" value="Genomic_DNA"/>
</dbReference>
<feature type="transmembrane region" description="Helical" evidence="6">
    <location>
        <begin position="672"/>
        <end position="698"/>
    </location>
</feature>
<evidence type="ECO:0000259" key="7">
    <source>
        <dbReference type="Pfam" id="PF02687"/>
    </source>
</evidence>